<dbReference type="GO" id="GO:0030145">
    <property type="term" value="F:manganese ion binding"/>
    <property type="evidence" value="ECO:0007669"/>
    <property type="project" value="InterPro"/>
</dbReference>
<evidence type="ECO:0000256" key="1">
    <source>
        <dbReference type="ARBA" id="ARBA00022490"/>
    </source>
</evidence>
<keyword evidence="6" id="KW-0119">Carbohydrate metabolism</keyword>
<dbReference type="Gene3D" id="3.40.275.10">
    <property type="entry name" value="L-fucose Isomerase, Chain A, domain 2"/>
    <property type="match status" value="2"/>
</dbReference>
<dbReference type="GO" id="GO:0019571">
    <property type="term" value="P:D-arabinose catabolic process"/>
    <property type="evidence" value="ECO:0007669"/>
    <property type="project" value="TreeGrafter"/>
</dbReference>
<dbReference type="InterPro" id="IPR038392">
    <property type="entry name" value="Fucose_isomerase_dom2_sf"/>
</dbReference>
<dbReference type="PANTHER" id="PTHR37840">
    <property type="entry name" value="L-FUCOSE ISOMERASE"/>
    <property type="match status" value="1"/>
</dbReference>
<evidence type="ECO:0000313" key="10">
    <source>
        <dbReference type="EMBL" id="TWU21379.1"/>
    </source>
</evidence>
<evidence type="ECO:0000256" key="2">
    <source>
        <dbReference type="ARBA" id="ARBA00022723"/>
    </source>
</evidence>
<evidence type="ECO:0000313" key="11">
    <source>
        <dbReference type="Proteomes" id="UP000318437"/>
    </source>
</evidence>
<dbReference type="Proteomes" id="UP000318437">
    <property type="component" value="Unassembled WGS sequence"/>
</dbReference>
<dbReference type="InterPro" id="IPR005763">
    <property type="entry name" value="Fucose_isomerase"/>
</dbReference>
<reference evidence="10 11" key="1">
    <citation type="submission" date="2019-02" db="EMBL/GenBank/DDBJ databases">
        <title>Deep-cultivation of Planctomycetes and their phenomic and genomic characterization uncovers novel biology.</title>
        <authorList>
            <person name="Wiegand S."/>
            <person name="Jogler M."/>
            <person name="Boedeker C."/>
            <person name="Pinto D."/>
            <person name="Vollmers J."/>
            <person name="Rivas-Marin E."/>
            <person name="Kohn T."/>
            <person name="Peeters S.H."/>
            <person name="Heuer A."/>
            <person name="Rast P."/>
            <person name="Oberbeckmann S."/>
            <person name="Bunk B."/>
            <person name="Jeske O."/>
            <person name="Meyerdierks A."/>
            <person name="Storesund J.E."/>
            <person name="Kallscheuer N."/>
            <person name="Luecker S."/>
            <person name="Lage O.M."/>
            <person name="Pohl T."/>
            <person name="Merkel B.J."/>
            <person name="Hornburger P."/>
            <person name="Mueller R.-W."/>
            <person name="Bruemmer F."/>
            <person name="Labrenz M."/>
            <person name="Spormann A.M."/>
            <person name="Op Den Camp H."/>
            <person name="Overmann J."/>
            <person name="Amann R."/>
            <person name="Jetten M.S.M."/>
            <person name="Mascher T."/>
            <person name="Medema M.H."/>
            <person name="Devos D.P."/>
            <person name="Kaster A.-K."/>
            <person name="Ovreas L."/>
            <person name="Rohde M."/>
            <person name="Galperin M.Y."/>
            <person name="Jogler C."/>
        </authorList>
    </citation>
    <scope>NUCLEOTIDE SEQUENCE [LARGE SCALE GENOMIC DNA]</scope>
    <source>
        <strain evidence="10 11">Pla144</strain>
    </source>
</reference>
<dbReference type="InterPro" id="IPR009015">
    <property type="entry name" value="Fucose_isomerase_N/cen_sf"/>
</dbReference>
<dbReference type="InterPro" id="IPR012888">
    <property type="entry name" value="Fucose_iso_N1"/>
</dbReference>
<dbReference type="AlphaFoldDB" id="A0A5C6CEZ5"/>
<dbReference type="RefSeq" id="WP_146452841.1">
    <property type="nucleotide sequence ID" value="NZ_SJPS01000010.1"/>
</dbReference>
<dbReference type="InterPro" id="IPR012889">
    <property type="entry name" value="Fucose_isomerase_N2"/>
</dbReference>
<evidence type="ECO:0000259" key="9">
    <source>
        <dbReference type="Pfam" id="PF07882"/>
    </source>
</evidence>
<accession>A0A5C6CEZ5</accession>
<evidence type="ECO:0000259" key="7">
    <source>
        <dbReference type="Pfam" id="PF02952"/>
    </source>
</evidence>
<evidence type="ECO:0000256" key="4">
    <source>
        <dbReference type="ARBA" id="ARBA00023235"/>
    </source>
</evidence>
<dbReference type="InterPro" id="IPR004216">
    <property type="entry name" value="Fuc/Ara_isomerase_C"/>
</dbReference>
<keyword evidence="11" id="KW-1185">Reference proteome</keyword>
<dbReference type="GO" id="GO:0042355">
    <property type="term" value="P:L-fucose catabolic process"/>
    <property type="evidence" value="ECO:0007669"/>
    <property type="project" value="TreeGrafter"/>
</dbReference>
<evidence type="ECO:0000256" key="5">
    <source>
        <dbReference type="ARBA" id="ARBA00023253"/>
    </source>
</evidence>
<dbReference type="PANTHER" id="PTHR37840:SF1">
    <property type="entry name" value="L-FUCOSE ISOMERASE"/>
    <property type="match status" value="1"/>
</dbReference>
<dbReference type="InterPro" id="IPR038393">
    <property type="entry name" value="Fuc_iso_dom3_sf"/>
</dbReference>
<dbReference type="OrthoDB" id="9760430at2"/>
<dbReference type="InterPro" id="IPR038391">
    <property type="entry name" value="Fucose_iso_dom1_sf"/>
</dbReference>
<proteinExistence type="predicted"/>
<keyword evidence="3" id="KW-0464">Manganese</keyword>
<dbReference type="Pfam" id="PF07882">
    <property type="entry name" value="Fucose_iso_N2"/>
    <property type="match status" value="1"/>
</dbReference>
<dbReference type="InterPro" id="IPR015888">
    <property type="entry name" value="Fuc_isomerase_C"/>
</dbReference>
<name>A0A5C6CEZ5_9BACT</name>
<dbReference type="Gene3D" id="3.20.14.10">
    <property type="entry name" value="L-fucose/L-arabinose isomerase, C-terminal"/>
    <property type="match status" value="1"/>
</dbReference>
<dbReference type="EMBL" id="SJPS01000010">
    <property type="protein sequence ID" value="TWU21379.1"/>
    <property type="molecule type" value="Genomic_DNA"/>
</dbReference>
<keyword evidence="5" id="KW-0294">Fucose metabolism</keyword>
<dbReference type="SUPFAM" id="SSF53743">
    <property type="entry name" value="FucI/AraA N-terminal and middle domains"/>
    <property type="match status" value="1"/>
</dbReference>
<feature type="domain" description="L-fucose isomerase N-terminal-2" evidence="9">
    <location>
        <begin position="264"/>
        <end position="312"/>
    </location>
</feature>
<comment type="caution">
    <text evidence="10">The sequence shown here is derived from an EMBL/GenBank/DDBJ whole genome shotgun (WGS) entry which is preliminary data.</text>
</comment>
<protein>
    <submittedName>
        <fullName evidence="10">L-fucose isomerase</fullName>
        <ecNumber evidence="10">5.3.1.25</ecNumber>
    </submittedName>
</protein>
<sequence>MNKVKVGILTFSDGREYIHEQLISVNEKYQRAVATALEATGQFEVVEGRQVIWSPQSAREESSYLAQQGCEMTIFNYAIWCYPHLSAIATNFAPGPYLLFCNLHPSEPGMVAMLASAGTMDQLDRKYHRVWGDIHDPLVLERVIEYLKSAAAVSRLRGLTYGLFGGRPLGMYTAVANLDQWQQMFGIDVEHVEQEDVVRYAHQVKPERIEQGFTWLSEHVGQIKYDQHVLTPEKLKLQIASYHAYRQIIEERQLDFIGTKAHGDLTDTFVTLDVAEAFLNDPYDWEGPHEPIVAATEADMDGALTMQIFKHLSGQTVLFADVRHYDSEDQVWYLSNSGTHATYFAGRSDDPAENLKNVTFYPEVSYYPAGGASVHHFAAPGEVTLARLARKNGRYHLAIVPAEFVEFPRNVSLAKGATTTPEWPCAFARIQVEPEEFLATYPCNHIHGIYGDYVEALLHVANILGLETKLYR</sequence>
<dbReference type="SUPFAM" id="SSF50443">
    <property type="entry name" value="FucI/AraA C-terminal domain-like"/>
    <property type="match status" value="1"/>
</dbReference>
<dbReference type="Pfam" id="PF07881">
    <property type="entry name" value="Fucose_iso_N1"/>
    <property type="match status" value="1"/>
</dbReference>
<dbReference type="GO" id="GO:0008736">
    <property type="term" value="F:L-fucose isomerase activity"/>
    <property type="evidence" value="ECO:0007669"/>
    <property type="project" value="UniProtKB-EC"/>
</dbReference>
<evidence type="ECO:0000259" key="8">
    <source>
        <dbReference type="Pfam" id="PF07881"/>
    </source>
</evidence>
<dbReference type="CDD" id="cd00578">
    <property type="entry name" value="L-fuc_L-ara-isomerases"/>
    <property type="match status" value="1"/>
</dbReference>
<keyword evidence="2" id="KW-0479">Metal-binding</keyword>
<dbReference type="GO" id="GO:0008790">
    <property type="term" value="F:arabinose isomerase activity"/>
    <property type="evidence" value="ECO:0007669"/>
    <property type="project" value="TreeGrafter"/>
</dbReference>
<feature type="domain" description="L-fucose isomerase N-terminal-1" evidence="8">
    <location>
        <begin position="4"/>
        <end position="158"/>
    </location>
</feature>
<feature type="domain" description="L-fucose isomerase C-terminal" evidence="7">
    <location>
        <begin position="335"/>
        <end position="467"/>
    </location>
</feature>
<organism evidence="10 11">
    <name type="scientific">Bythopirellula polymerisocia</name>
    <dbReference type="NCBI Taxonomy" id="2528003"/>
    <lineage>
        <taxon>Bacteria</taxon>
        <taxon>Pseudomonadati</taxon>
        <taxon>Planctomycetota</taxon>
        <taxon>Planctomycetia</taxon>
        <taxon>Pirellulales</taxon>
        <taxon>Lacipirellulaceae</taxon>
        <taxon>Bythopirellula</taxon>
    </lineage>
</organism>
<dbReference type="EC" id="5.3.1.25" evidence="10"/>
<evidence type="ECO:0000256" key="6">
    <source>
        <dbReference type="ARBA" id="ARBA00023277"/>
    </source>
</evidence>
<gene>
    <name evidence="10" type="primary">fucI</name>
    <name evidence="10" type="ORF">Pla144_46000</name>
</gene>
<dbReference type="GO" id="GO:0005737">
    <property type="term" value="C:cytoplasm"/>
    <property type="evidence" value="ECO:0007669"/>
    <property type="project" value="InterPro"/>
</dbReference>
<dbReference type="Pfam" id="PF02952">
    <property type="entry name" value="Fucose_iso_C"/>
    <property type="match status" value="1"/>
</dbReference>
<keyword evidence="4 10" id="KW-0413">Isomerase</keyword>
<dbReference type="Gene3D" id="3.40.50.1070">
    <property type="match status" value="1"/>
</dbReference>
<evidence type="ECO:0000256" key="3">
    <source>
        <dbReference type="ARBA" id="ARBA00023211"/>
    </source>
</evidence>
<keyword evidence="1" id="KW-0963">Cytoplasm</keyword>